<accession>A0AAE4GA28</accession>
<dbReference type="RefSeq" id="WP_310837634.1">
    <property type="nucleotide sequence ID" value="NZ_JAVLSM010000007.1"/>
</dbReference>
<protein>
    <submittedName>
        <fullName evidence="1">Uncharacterized protein</fullName>
    </submittedName>
</protein>
<reference evidence="1" key="1">
    <citation type="submission" date="2023-02" db="EMBL/GenBank/DDBJ databases">
        <title>Description of Herbaspirillum huttiense subsp. nephrolepsisexaltata and Herbaspirillum huttiense subsp. lycopersicon.</title>
        <authorList>
            <person name="Poudel M."/>
            <person name="Sharma A."/>
            <person name="Goss E."/>
            <person name="Tapia J.H."/>
            <person name="Harmon C.M."/>
            <person name="Jones J.B."/>
        </authorList>
    </citation>
    <scope>NUCLEOTIDE SEQUENCE</scope>
    <source>
        <strain evidence="1">NC40101</strain>
    </source>
</reference>
<dbReference type="AlphaFoldDB" id="A0AAE4GA28"/>
<sequence length="185" mass="20750">MPNMKKGGIYTTATEARFLWFAHLMDLPLYSGIPRERLLSAANDKARRSGRLAGRSQPDLPCPHMLAEVGQLAQEWSSGRTAEIERLAALRTDAGIKKWLDGLYDEANRGCGLVYELMVDRFSAAVENGIDEIEEEFHEVAFHMARSMGYATPEERLQAHKEYEDEGSCPLTGIDPYCCPCGRHE</sequence>
<name>A0AAE4GA28_9BURK</name>
<evidence type="ECO:0000313" key="1">
    <source>
        <dbReference type="EMBL" id="MDT0337618.1"/>
    </source>
</evidence>
<dbReference type="EMBL" id="JAVRAA010000005">
    <property type="protein sequence ID" value="MDT0337618.1"/>
    <property type="molecule type" value="Genomic_DNA"/>
</dbReference>
<proteinExistence type="predicted"/>
<gene>
    <name evidence="1" type="ORF">RJN63_12310</name>
</gene>
<organism evidence="1">
    <name type="scientific">Herbaspirillum huttiense subsp. nephrolepidis</name>
    <dbReference type="NCBI Taxonomy" id="3075126"/>
    <lineage>
        <taxon>Bacteria</taxon>
        <taxon>Pseudomonadati</taxon>
        <taxon>Pseudomonadota</taxon>
        <taxon>Betaproteobacteria</taxon>
        <taxon>Burkholderiales</taxon>
        <taxon>Oxalobacteraceae</taxon>
        <taxon>Herbaspirillum</taxon>
    </lineage>
</organism>
<comment type="caution">
    <text evidence="1">The sequence shown here is derived from an EMBL/GenBank/DDBJ whole genome shotgun (WGS) entry which is preliminary data.</text>
</comment>